<evidence type="ECO:0000256" key="4">
    <source>
        <dbReference type="ARBA" id="ARBA00022729"/>
    </source>
</evidence>
<reference evidence="8" key="1">
    <citation type="submission" date="2019-12" db="EMBL/GenBank/DDBJ databases">
        <title>An insight into the sialome of adult female Ixodes ricinus ticks feeding for 6 days.</title>
        <authorList>
            <person name="Perner J."/>
            <person name="Ribeiro J.M.C."/>
        </authorList>
    </citation>
    <scope>NUCLEOTIDE SEQUENCE</scope>
    <source>
        <strain evidence="8">Semi-engorged</strain>
        <tissue evidence="8">Salivary glands</tissue>
    </source>
</reference>
<feature type="region of interest" description="Disordered" evidence="6">
    <location>
        <begin position="65"/>
        <end position="140"/>
    </location>
</feature>
<evidence type="ECO:0000256" key="1">
    <source>
        <dbReference type="ARBA" id="ARBA00004613"/>
    </source>
</evidence>
<accession>A0A6B0VAT0</accession>
<feature type="signal peptide" evidence="7">
    <location>
        <begin position="1"/>
        <end position="23"/>
    </location>
</feature>
<evidence type="ECO:0000256" key="5">
    <source>
        <dbReference type="ARBA" id="ARBA00023180"/>
    </source>
</evidence>
<dbReference type="PANTHER" id="PTHR13234">
    <property type="entry name" value="GAMMA-INTERFERON INDUCIBLE LYSOSOMAL THIOL REDUCTASE GILT"/>
    <property type="match status" value="1"/>
</dbReference>
<keyword evidence="4 7" id="KW-0732">Signal</keyword>
<evidence type="ECO:0000313" key="8">
    <source>
        <dbReference type="EMBL" id="MXU98621.1"/>
    </source>
</evidence>
<evidence type="ECO:0000256" key="6">
    <source>
        <dbReference type="SAM" id="MobiDB-lite"/>
    </source>
</evidence>
<dbReference type="GO" id="GO:0005576">
    <property type="term" value="C:extracellular region"/>
    <property type="evidence" value="ECO:0007669"/>
    <property type="project" value="UniProtKB-SubCell"/>
</dbReference>
<organism evidence="8">
    <name type="scientific">Ixodes ricinus</name>
    <name type="common">Common tick</name>
    <name type="synonym">Acarus ricinus</name>
    <dbReference type="NCBI Taxonomy" id="34613"/>
    <lineage>
        <taxon>Eukaryota</taxon>
        <taxon>Metazoa</taxon>
        <taxon>Ecdysozoa</taxon>
        <taxon>Arthropoda</taxon>
        <taxon>Chelicerata</taxon>
        <taxon>Arachnida</taxon>
        <taxon>Acari</taxon>
        <taxon>Parasitiformes</taxon>
        <taxon>Ixodida</taxon>
        <taxon>Ixodoidea</taxon>
        <taxon>Ixodidae</taxon>
        <taxon>Ixodinae</taxon>
        <taxon>Ixodes</taxon>
    </lineage>
</organism>
<feature type="chain" id="PRO_5025628162" evidence="7">
    <location>
        <begin position="24"/>
        <end position="349"/>
    </location>
</feature>
<feature type="compositionally biased region" description="Basic and acidic residues" evidence="6">
    <location>
        <begin position="68"/>
        <end position="87"/>
    </location>
</feature>
<proteinExistence type="inferred from homology"/>
<feature type="compositionally biased region" description="Basic and acidic residues" evidence="6">
    <location>
        <begin position="116"/>
        <end position="135"/>
    </location>
</feature>
<dbReference type="InterPro" id="IPR004911">
    <property type="entry name" value="Interferon-induced_GILT"/>
</dbReference>
<dbReference type="Pfam" id="PF03227">
    <property type="entry name" value="GILT"/>
    <property type="match status" value="1"/>
</dbReference>
<evidence type="ECO:0000256" key="7">
    <source>
        <dbReference type="SAM" id="SignalP"/>
    </source>
</evidence>
<name>A0A6B0VAT0_IXORI</name>
<sequence>MKRRYGRFGKFTIFVALIFVCQGPFPIRCVYDGDPNIRGLQYNRTLNDSVEDDWFSKNLRNKLGKNSLSHEKKNENASNKNKEHKASEPVTAAITTKPPRKAPGESTDVTTTKNTKPPDPKKDYTKTTVKPKEPGNKGNRTVTVDIKIKKVELVVIYESLCPYSRRLVYSQLRPTYTQLAPYINLTLLPFGKAHVRTVPDGAGRNITKISCQHGESECVGNKIETCVLRVVKQTVTAVKIVACMSENSSPHRAGENCATAFGVQWSLIDTCFKEHGEEYVLQVAATTWKFKSDVTRVPIVVMNGKQGNYVDYHAQHDMIVIVCNEIRALGNEEPKVCQDERRQRRRRKR</sequence>
<evidence type="ECO:0000256" key="3">
    <source>
        <dbReference type="ARBA" id="ARBA00022525"/>
    </source>
</evidence>
<comment type="subcellular location">
    <subcellularLocation>
        <location evidence="1">Secreted</location>
    </subcellularLocation>
</comment>
<dbReference type="AlphaFoldDB" id="A0A6B0VAT0"/>
<evidence type="ECO:0000256" key="2">
    <source>
        <dbReference type="ARBA" id="ARBA00005679"/>
    </source>
</evidence>
<dbReference type="GO" id="GO:0016671">
    <property type="term" value="F:oxidoreductase activity, acting on a sulfur group of donors, disulfide as acceptor"/>
    <property type="evidence" value="ECO:0007669"/>
    <property type="project" value="InterPro"/>
</dbReference>
<dbReference type="PANTHER" id="PTHR13234:SF8">
    <property type="entry name" value="GAMMA-INTERFERON-INDUCIBLE LYSOSOMAL THIOL REDUCTASE"/>
    <property type="match status" value="1"/>
</dbReference>
<protein>
    <submittedName>
        <fullName evidence="8">Putative gamma-interferon inducible lysosomal thiol reductase</fullName>
    </submittedName>
</protein>
<keyword evidence="5" id="KW-0325">Glycoprotein</keyword>
<comment type="similarity">
    <text evidence="2">Belongs to the GILT family.</text>
</comment>
<dbReference type="EMBL" id="GIFC01016538">
    <property type="protein sequence ID" value="MXU98621.1"/>
    <property type="molecule type" value="Transcribed_RNA"/>
</dbReference>
<keyword evidence="3" id="KW-0964">Secreted</keyword>